<keyword evidence="4" id="KW-0238">DNA-binding</keyword>
<keyword evidence="6" id="KW-0539">Nucleus</keyword>
<evidence type="ECO:0000259" key="8">
    <source>
        <dbReference type="PROSITE" id="PS50888"/>
    </source>
</evidence>
<reference evidence="9 10" key="1">
    <citation type="submission" date="2023-10" db="EMBL/GenBank/DDBJ databases">
        <title>Chromosome-scale genome assembly provides insights into flower coloration mechanisms of Canna indica.</title>
        <authorList>
            <person name="Li C."/>
        </authorList>
    </citation>
    <scope>NUCLEOTIDE SEQUENCE [LARGE SCALE GENOMIC DNA]</scope>
    <source>
        <tissue evidence="9">Flower</tissue>
    </source>
</reference>
<comment type="subcellular location">
    <subcellularLocation>
        <location evidence="1">Nucleus</location>
    </subcellularLocation>
</comment>
<dbReference type="PROSITE" id="PS50888">
    <property type="entry name" value="BHLH"/>
    <property type="match status" value="1"/>
</dbReference>
<dbReference type="GO" id="GO:0000981">
    <property type="term" value="F:DNA-binding transcription factor activity, RNA polymerase II-specific"/>
    <property type="evidence" value="ECO:0007669"/>
    <property type="project" value="TreeGrafter"/>
</dbReference>
<comment type="similarity">
    <text evidence="2">Belongs to the bHLH protein family.</text>
</comment>
<proteinExistence type="inferred from homology"/>
<evidence type="ECO:0000256" key="6">
    <source>
        <dbReference type="ARBA" id="ARBA00023242"/>
    </source>
</evidence>
<dbReference type="AlphaFoldDB" id="A0AAQ3KNI9"/>
<dbReference type="Gene3D" id="4.10.280.10">
    <property type="entry name" value="Helix-loop-helix DNA-binding domain"/>
    <property type="match status" value="1"/>
</dbReference>
<evidence type="ECO:0000256" key="1">
    <source>
        <dbReference type="ARBA" id="ARBA00004123"/>
    </source>
</evidence>
<evidence type="ECO:0000256" key="2">
    <source>
        <dbReference type="ARBA" id="ARBA00005510"/>
    </source>
</evidence>
<gene>
    <name evidence="9" type="ORF">Cni_G20654</name>
</gene>
<feature type="domain" description="BHLH" evidence="8">
    <location>
        <begin position="264"/>
        <end position="313"/>
    </location>
</feature>
<dbReference type="SUPFAM" id="SSF47459">
    <property type="entry name" value="HLH, helix-loop-helix DNA-binding domain"/>
    <property type="match status" value="1"/>
</dbReference>
<evidence type="ECO:0000256" key="3">
    <source>
        <dbReference type="ARBA" id="ARBA00023015"/>
    </source>
</evidence>
<dbReference type="Pfam" id="PF00010">
    <property type="entry name" value="HLH"/>
    <property type="match status" value="1"/>
</dbReference>
<dbReference type="GO" id="GO:0046983">
    <property type="term" value="F:protein dimerization activity"/>
    <property type="evidence" value="ECO:0007669"/>
    <property type="project" value="InterPro"/>
</dbReference>
<sequence length="350" mass="38678">MASEASWGSFHPEMSVEESEIMAQLLASQSFDQDQDPSAGIQQMLWPDSSAADHAYYNQYLLPQTNVAGSLLHTPAAYEDYYFSDPCQIAPAIRLSSTPTNLRAAGEKMDALSTFPVDAYHHQQQVCLNEEASSEEVADSFAKLPPRPHTSQAIKRRHSKTEDDDRQVESLKKKARASASVPRKGKNAQAKKAQKMVNGSTCNEEEEEMSYADMNPPQSSCCYSSEDDSNGSHELKGVAAATSSCSKGSADLTISCKKRAGRGSATDPQSLYARKRRERINERLRILQTLVPNGTKVDISTMLEEAVQYVKFLQLQIKLLSSDELWMYAPIAYNGMSLGFDLKVSPQSQQ</sequence>
<keyword evidence="3" id="KW-0805">Transcription regulation</keyword>
<name>A0AAQ3KNI9_9LILI</name>
<dbReference type="FunFam" id="4.10.280.10:FF:000022">
    <property type="entry name" value="Basic helix-loop-helix transcription factor"/>
    <property type="match status" value="1"/>
</dbReference>
<dbReference type="InterPro" id="IPR011598">
    <property type="entry name" value="bHLH_dom"/>
</dbReference>
<dbReference type="InterPro" id="IPR036638">
    <property type="entry name" value="HLH_DNA-bd_sf"/>
</dbReference>
<keyword evidence="5" id="KW-0804">Transcription</keyword>
<accession>A0AAQ3KNI9</accession>
<dbReference type="SMART" id="SM00353">
    <property type="entry name" value="HLH"/>
    <property type="match status" value="1"/>
</dbReference>
<evidence type="ECO:0000256" key="7">
    <source>
        <dbReference type="SAM" id="MobiDB-lite"/>
    </source>
</evidence>
<organism evidence="9 10">
    <name type="scientific">Canna indica</name>
    <name type="common">Indian-shot</name>
    <dbReference type="NCBI Taxonomy" id="4628"/>
    <lineage>
        <taxon>Eukaryota</taxon>
        <taxon>Viridiplantae</taxon>
        <taxon>Streptophyta</taxon>
        <taxon>Embryophyta</taxon>
        <taxon>Tracheophyta</taxon>
        <taxon>Spermatophyta</taxon>
        <taxon>Magnoliopsida</taxon>
        <taxon>Liliopsida</taxon>
        <taxon>Zingiberales</taxon>
        <taxon>Cannaceae</taxon>
        <taxon>Canna</taxon>
    </lineage>
</organism>
<evidence type="ECO:0000256" key="4">
    <source>
        <dbReference type="ARBA" id="ARBA00023125"/>
    </source>
</evidence>
<evidence type="ECO:0000313" key="9">
    <source>
        <dbReference type="EMBL" id="WOL11890.1"/>
    </source>
</evidence>
<keyword evidence="10" id="KW-1185">Reference proteome</keyword>
<dbReference type="EMBL" id="CP136895">
    <property type="protein sequence ID" value="WOL11890.1"/>
    <property type="molecule type" value="Genomic_DNA"/>
</dbReference>
<dbReference type="GO" id="GO:0005634">
    <property type="term" value="C:nucleus"/>
    <property type="evidence" value="ECO:0007669"/>
    <property type="project" value="UniProtKB-SubCell"/>
</dbReference>
<dbReference type="CDD" id="cd11454">
    <property type="entry name" value="bHLH_AtIND_like"/>
    <property type="match status" value="1"/>
</dbReference>
<evidence type="ECO:0000256" key="5">
    <source>
        <dbReference type="ARBA" id="ARBA00023163"/>
    </source>
</evidence>
<dbReference type="PANTHER" id="PTHR16223">
    <property type="entry name" value="TRANSCRIPTION FACTOR BHLH83-RELATED"/>
    <property type="match status" value="1"/>
</dbReference>
<feature type="compositionally biased region" description="Basic and acidic residues" evidence="7">
    <location>
        <begin position="160"/>
        <end position="172"/>
    </location>
</feature>
<dbReference type="PANTHER" id="PTHR16223:SF274">
    <property type="entry name" value="TRANSCRIPTION FACTOR BHLH84"/>
    <property type="match status" value="1"/>
</dbReference>
<protein>
    <recommendedName>
        <fullName evidence="8">BHLH domain-containing protein</fullName>
    </recommendedName>
</protein>
<dbReference type="InterPro" id="IPR045843">
    <property type="entry name" value="IND-like"/>
</dbReference>
<dbReference type="GO" id="GO:0000978">
    <property type="term" value="F:RNA polymerase II cis-regulatory region sequence-specific DNA binding"/>
    <property type="evidence" value="ECO:0007669"/>
    <property type="project" value="TreeGrafter"/>
</dbReference>
<evidence type="ECO:0000313" key="10">
    <source>
        <dbReference type="Proteomes" id="UP001327560"/>
    </source>
</evidence>
<feature type="region of interest" description="Disordered" evidence="7">
    <location>
        <begin position="137"/>
        <end position="227"/>
    </location>
</feature>
<dbReference type="Proteomes" id="UP001327560">
    <property type="component" value="Chromosome 6"/>
</dbReference>